<reference evidence="3 4" key="1">
    <citation type="journal article" date="2024" name="Nat. Commun.">
        <title>Phylogenomics reveals the evolutionary origins of lichenization in chlorophyte algae.</title>
        <authorList>
            <person name="Puginier C."/>
            <person name="Libourel C."/>
            <person name="Otte J."/>
            <person name="Skaloud P."/>
            <person name="Haon M."/>
            <person name="Grisel S."/>
            <person name="Petersen M."/>
            <person name="Berrin J.G."/>
            <person name="Delaux P.M."/>
            <person name="Dal Grande F."/>
            <person name="Keller J."/>
        </authorList>
    </citation>
    <scope>NUCLEOTIDE SEQUENCE [LARGE SCALE GENOMIC DNA]</scope>
    <source>
        <strain evidence="3 4">SAG 216-7</strain>
    </source>
</reference>
<gene>
    <name evidence="3" type="ORF">WJX75_003155</name>
</gene>
<keyword evidence="1" id="KW-0732">Signal</keyword>
<sequence>MATLMALAFVSWFFIPGANSQDVAAEGAPLSLQAALTTLTLQDSSKVAVLQTTQTASSFVTAATGTLTYSPNGTVLDGKDFTDFLTAGQKNSAVTGVVLKSGNYQVLPYSSDAHIYLLCSGRTSSFKIDISGSTLSFTDANIGAIAFDTCTGVTLTGPANLTYIQAQWPFGQGSVVNISSDNLGYTIKIQADFLPAWQRILSQNPGGYAGGGVVYENGLVLSPYRDGTNFVADLGSVQQLSNDTYFMRLRQDPGIIYINNTVVITQPGGGTGIAMYNCISVMLQDFTMFMASGFGFYDGTPKGSNTLLRVNLTPLPPALMSSIHDGFHTTSGKAGPTISNCRFVGAGDDAIAIHGRMYTVAAVLQSQNTITLGAPIIGTDELNTGDTINVYNPDGRLLGTATVSSMTSTTAPVPPTTQDTVFGGDFSSYYYYKCKLTSWPSGFMGMPFNSFITVPSRNGKNYSLTYNYIHNVRGRAMAIRASGGVITNNTIDHVAYAGIDMTPAFGAREGAFVGSVLVSNNVITNEAQGITLWAANNTDHPIFYNDNVNVQILNNSITGPQFGALFITSAATITIANNRFLNIMCSANDSNTRQANWEIPDTPIQVFNVNGITFRNNSFATDSNCARSVANYAAPIYLVNCTNVVGVSGASRAAATFQAAAGPAAADGGAASLQLPLQLGGADYSSSSAEVAAPAAAASFAQQAGGMLSFQNSAGTLT</sequence>
<dbReference type="Gene3D" id="2.160.20.10">
    <property type="entry name" value="Single-stranded right-handed beta-helix, Pectin lyase-like"/>
    <property type="match status" value="1"/>
</dbReference>
<dbReference type="Proteomes" id="UP001491310">
    <property type="component" value="Unassembled WGS sequence"/>
</dbReference>
<feature type="chain" id="PRO_5045398531" description="Right handed beta helix domain-containing protein" evidence="1">
    <location>
        <begin position="21"/>
        <end position="718"/>
    </location>
</feature>
<feature type="signal peptide" evidence="1">
    <location>
        <begin position="1"/>
        <end position="20"/>
    </location>
</feature>
<evidence type="ECO:0000256" key="1">
    <source>
        <dbReference type="SAM" id="SignalP"/>
    </source>
</evidence>
<dbReference type="InterPro" id="IPR012334">
    <property type="entry name" value="Pectin_lyas_fold"/>
</dbReference>
<evidence type="ECO:0000313" key="4">
    <source>
        <dbReference type="Proteomes" id="UP001491310"/>
    </source>
</evidence>
<protein>
    <recommendedName>
        <fullName evidence="2">Right handed beta helix domain-containing protein</fullName>
    </recommendedName>
</protein>
<evidence type="ECO:0000259" key="2">
    <source>
        <dbReference type="Pfam" id="PF13229"/>
    </source>
</evidence>
<dbReference type="InterPro" id="IPR006626">
    <property type="entry name" value="PbH1"/>
</dbReference>
<dbReference type="InterPro" id="IPR011050">
    <property type="entry name" value="Pectin_lyase_fold/virulence"/>
</dbReference>
<feature type="domain" description="Right handed beta helix" evidence="2">
    <location>
        <begin position="451"/>
        <end position="580"/>
    </location>
</feature>
<accession>A0ABR2YME6</accession>
<name>A0ABR2YME6_9CHLO</name>
<evidence type="ECO:0000313" key="3">
    <source>
        <dbReference type="EMBL" id="KAK9908134.1"/>
    </source>
</evidence>
<dbReference type="Pfam" id="PF13229">
    <property type="entry name" value="Beta_helix"/>
    <property type="match status" value="1"/>
</dbReference>
<dbReference type="EMBL" id="JALJOT010000008">
    <property type="protein sequence ID" value="KAK9908134.1"/>
    <property type="molecule type" value="Genomic_DNA"/>
</dbReference>
<keyword evidence="4" id="KW-1185">Reference proteome</keyword>
<comment type="caution">
    <text evidence="3">The sequence shown here is derived from an EMBL/GenBank/DDBJ whole genome shotgun (WGS) entry which is preliminary data.</text>
</comment>
<organism evidence="3 4">
    <name type="scientific">Coccomyxa subellipsoidea</name>
    <dbReference type="NCBI Taxonomy" id="248742"/>
    <lineage>
        <taxon>Eukaryota</taxon>
        <taxon>Viridiplantae</taxon>
        <taxon>Chlorophyta</taxon>
        <taxon>core chlorophytes</taxon>
        <taxon>Trebouxiophyceae</taxon>
        <taxon>Trebouxiophyceae incertae sedis</taxon>
        <taxon>Coccomyxaceae</taxon>
        <taxon>Coccomyxa</taxon>
    </lineage>
</organism>
<dbReference type="SMART" id="SM00710">
    <property type="entry name" value="PbH1"/>
    <property type="match status" value="7"/>
</dbReference>
<dbReference type="InterPro" id="IPR039448">
    <property type="entry name" value="Beta_helix"/>
</dbReference>
<proteinExistence type="predicted"/>
<dbReference type="SUPFAM" id="SSF51126">
    <property type="entry name" value="Pectin lyase-like"/>
    <property type="match status" value="1"/>
</dbReference>